<feature type="domain" description="Fanconi anemia core complex-associated protein 24 pseudonuclease" evidence="4">
    <location>
        <begin position="1"/>
        <end position="102"/>
    </location>
</feature>
<dbReference type="STRING" id="307972.A0A2G8LNX8"/>
<dbReference type="Gene3D" id="3.40.50.10130">
    <property type="match status" value="1"/>
</dbReference>
<dbReference type="Pfam" id="PF17949">
    <property type="entry name" value="PND"/>
    <property type="match status" value="1"/>
</dbReference>
<reference evidence="5 6" key="1">
    <citation type="journal article" date="2017" name="PLoS Biol.">
        <title>The sea cucumber genome provides insights into morphological evolution and visceral regeneration.</title>
        <authorList>
            <person name="Zhang X."/>
            <person name="Sun L."/>
            <person name="Yuan J."/>
            <person name="Sun Y."/>
            <person name="Gao Y."/>
            <person name="Zhang L."/>
            <person name="Li S."/>
            <person name="Dai H."/>
            <person name="Hamel J.F."/>
            <person name="Liu C."/>
            <person name="Yu Y."/>
            <person name="Liu S."/>
            <person name="Lin W."/>
            <person name="Guo K."/>
            <person name="Jin S."/>
            <person name="Xu P."/>
            <person name="Storey K.B."/>
            <person name="Huan P."/>
            <person name="Zhang T."/>
            <person name="Zhou Y."/>
            <person name="Zhang J."/>
            <person name="Lin C."/>
            <person name="Li X."/>
            <person name="Xing L."/>
            <person name="Huo D."/>
            <person name="Sun M."/>
            <person name="Wang L."/>
            <person name="Mercier A."/>
            <person name="Li F."/>
            <person name="Yang H."/>
            <person name="Xiang J."/>
        </authorList>
    </citation>
    <scope>NUCLEOTIDE SEQUENCE [LARGE SCALE GENOMIC DNA]</scope>
    <source>
        <strain evidence="5">Shaxun</strain>
        <tissue evidence="5">Muscle</tissue>
    </source>
</reference>
<dbReference type="OrthoDB" id="5975714at2759"/>
<dbReference type="GO" id="GO:0003682">
    <property type="term" value="F:chromatin binding"/>
    <property type="evidence" value="ECO:0007669"/>
    <property type="project" value="TreeGrafter"/>
</dbReference>
<feature type="domain" description="DisA/LigA helix-hairpin-helix motif" evidence="3">
    <location>
        <begin position="133"/>
        <end position="182"/>
    </location>
</feature>
<dbReference type="PANTHER" id="PTHR31786:SF2">
    <property type="entry name" value="FANCONI ANEMIA CORE COMPLEX-ASSOCIATED PROTEIN 24"/>
    <property type="match status" value="1"/>
</dbReference>
<name>A0A2G8LNX8_STIJA</name>
<keyword evidence="2" id="KW-0234">DNA repair</keyword>
<dbReference type="SUPFAM" id="SSF47781">
    <property type="entry name" value="RuvA domain 2-like"/>
    <property type="match status" value="1"/>
</dbReference>
<evidence type="ECO:0000313" key="6">
    <source>
        <dbReference type="Proteomes" id="UP000230750"/>
    </source>
</evidence>
<dbReference type="GO" id="GO:0043240">
    <property type="term" value="C:Fanconi anaemia nuclear complex"/>
    <property type="evidence" value="ECO:0007669"/>
    <property type="project" value="InterPro"/>
</dbReference>
<dbReference type="InterPro" id="IPR041663">
    <property type="entry name" value="DisA/LigA_HHH"/>
</dbReference>
<comment type="caution">
    <text evidence="5">The sequence shown here is derived from an EMBL/GenBank/DDBJ whole genome shotgun (WGS) entry which is preliminary data.</text>
</comment>
<accession>A0A2G8LNX8</accession>
<evidence type="ECO:0000256" key="2">
    <source>
        <dbReference type="ARBA" id="ARBA00023204"/>
    </source>
</evidence>
<dbReference type="InterPro" id="IPR010994">
    <property type="entry name" value="RuvA_2-like"/>
</dbReference>
<sequence length="185" mass="20583">MQGRVRIVFEGDTGVVDFHTAHDKAVIYVSEADLISGPAYRKKLAKLRKAKKLKGIVLVEKTPMTEQYFLDVQKFVVIELGFVLLPVTNQVEAGNLLVQMVNEENKPNGNPFIAKAKRGISQDQAVLSTVQMIPKLGSVKAKALLCRFKSIHGIQAATMHDLSDVVGRTNAQHVKAFFEEKRKVR</sequence>
<keyword evidence="1" id="KW-0227">DNA damage</keyword>
<evidence type="ECO:0000259" key="4">
    <source>
        <dbReference type="Pfam" id="PF17949"/>
    </source>
</evidence>
<gene>
    <name evidence="5" type="ORF">BSL78_01099</name>
</gene>
<evidence type="ECO:0000256" key="1">
    <source>
        <dbReference type="ARBA" id="ARBA00022763"/>
    </source>
</evidence>
<dbReference type="Pfam" id="PF12826">
    <property type="entry name" value="HHH_2"/>
    <property type="match status" value="1"/>
</dbReference>
<dbReference type="Proteomes" id="UP000230750">
    <property type="component" value="Unassembled WGS sequence"/>
</dbReference>
<dbReference type="InterPro" id="IPR026985">
    <property type="entry name" value="FAAP24"/>
</dbReference>
<dbReference type="EMBL" id="MRZV01000021">
    <property type="protein sequence ID" value="PIK61956.1"/>
    <property type="molecule type" value="Genomic_DNA"/>
</dbReference>
<dbReference type="GO" id="GO:0036297">
    <property type="term" value="P:interstrand cross-link repair"/>
    <property type="evidence" value="ECO:0007669"/>
    <property type="project" value="InterPro"/>
</dbReference>
<keyword evidence="6" id="KW-1185">Reference proteome</keyword>
<dbReference type="PANTHER" id="PTHR31786">
    <property type="entry name" value="FANCONI ANEMIA CORE COMPLEX-ASSOCIATED PROTEIN 24"/>
    <property type="match status" value="1"/>
</dbReference>
<dbReference type="AlphaFoldDB" id="A0A2G8LNX8"/>
<evidence type="ECO:0000259" key="3">
    <source>
        <dbReference type="Pfam" id="PF12826"/>
    </source>
</evidence>
<dbReference type="Gene3D" id="1.10.150.20">
    <property type="entry name" value="5' to 3' exonuclease, C-terminal subdomain"/>
    <property type="match status" value="1"/>
</dbReference>
<evidence type="ECO:0000313" key="5">
    <source>
        <dbReference type="EMBL" id="PIK61956.1"/>
    </source>
</evidence>
<organism evidence="5 6">
    <name type="scientific">Stichopus japonicus</name>
    <name type="common">Sea cucumber</name>
    <dbReference type="NCBI Taxonomy" id="307972"/>
    <lineage>
        <taxon>Eukaryota</taxon>
        <taxon>Metazoa</taxon>
        <taxon>Echinodermata</taxon>
        <taxon>Eleutherozoa</taxon>
        <taxon>Echinozoa</taxon>
        <taxon>Holothuroidea</taxon>
        <taxon>Aspidochirotacea</taxon>
        <taxon>Aspidochirotida</taxon>
        <taxon>Stichopodidae</taxon>
        <taxon>Apostichopus</taxon>
    </lineage>
</organism>
<proteinExistence type="predicted"/>
<protein>
    <submittedName>
        <fullName evidence="5">Putative Fanconi anemia-associated protein of 24 kDa</fullName>
    </submittedName>
</protein>
<dbReference type="InterPro" id="IPR040646">
    <property type="entry name" value="PND"/>
</dbReference>